<evidence type="ECO:0000256" key="1">
    <source>
        <dbReference type="ARBA" id="ARBA00022692"/>
    </source>
</evidence>
<feature type="transmembrane region" description="Helical" evidence="4">
    <location>
        <begin position="64"/>
        <end position="83"/>
    </location>
</feature>
<keyword evidence="1 4" id="KW-0812">Transmembrane</keyword>
<protein>
    <submittedName>
        <fullName evidence="6">MFS transporter</fullName>
    </submittedName>
</protein>
<feature type="domain" description="Major facilitator superfamily (MFS) profile" evidence="5">
    <location>
        <begin position="1"/>
        <end position="373"/>
    </location>
</feature>
<comment type="caution">
    <text evidence="6">The sequence shown here is derived from an EMBL/GenBank/DDBJ whole genome shotgun (WGS) entry which is preliminary data.</text>
</comment>
<feature type="transmembrane region" description="Helical" evidence="4">
    <location>
        <begin position="121"/>
        <end position="142"/>
    </location>
</feature>
<feature type="transmembrane region" description="Helical" evidence="4">
    <location>
        <begin position="89"/>
        <end position="109"/>
    </location>
</feature>
<feature type="transmembrane region" description="Helical" evidence="4">
    <location>
        <begin position="353"/>
        <end position="371"/>
    </location>
</feature>
<dbReference type="InterPro" id="IPR036259">
    <property type="entry name" value="MFS_trans_sf"/>
</dbReference>
<reference evidence="6 7" key="1">
    <citation type="submission" date="2018-10" db="EMBL/GenBank/DDBJ databases">
        <title>Sinomicrobium pectinilyticum sp. nov., a pectinase-producing bacterium isolated from alkaline and saline soil, and emended description of the genus Sinomicrobium.</title>
        <authorList>
            <person name="Cheng B."/>
            <person name="Li C."/>
            <person name="Lai Q."/>
            <person name="Du M."/>
            <person name="Shao Z."/>
            <person name="Xu P."/>
            <person name="Yang C."/>
        </authorList>
    </citation>
    <scope>NUCLEOTIDE SEQUENCE [LARGE SCALE GENOMIC DNA]</scope>
    <source>
        <strain evidence="6 7">5DNS001</strain>
    </source>
</reference>
<accession>A0A3N0EUB9</accession>
<feature type="transmembrane region" description="Helical" evidence="4">
    <location>
        <begin position="325"/>
        <end position="347"/>
    </location>
</feature>
<evidence type="ECO:0000256" key="2">
    <source>
        <dbReference type="ARBA" id="ARBA00022989"/>
    </source>
</evidence>
<sequence>MAITTGMVVANNYYNQPLLADMAGEFEISEAAISDVPMLTQIGYAMGLFLIVPLGDMLKRKKMILIDFAFIIAALISAGMAPGPATLKVSSLFIGLTSVIPQLMIPMAAQLAEDRNRGKAIGTVMTGMFIGILGSRTLSGFIGSYLGWRSMFFIAAGIIAVLWFFLKWKLPEIRPDFKGTYKQLLISIVEQFKTKPKLRLAALRGSLVFASFSVFWTTLIFLLETPVFNMGSREAGAFGFVGIAGAVIATVVGKLSDTMNKNTIIMVSVFIAMLSWVLLGLGAGSIVVLIIGALFLDLGIQAVHITNQTIIFEDNPPERNRINTVYMVLYFTGGATGTFIGGIVWQYFGWTGVSAAGFGFGVLTLLVHLAWKK</sequence>
<dbReference type="AlphaFoldDB" id="A0A3N0EUB9"/>
<keyword evidence="7" id="KW-1185">Reference proteome</keyword>
<evidence type="ECO:0000259" key="5">
    <source>
        <dbReference type="PROSITE" id="PS50850"/>
    </source>
</evidence>
<dbReference type="EMBL" id="RJTM01000026">
    <property type="protein sequence ID" value="RNL91468.1"/>
    <property type="molecule type" value="Genomic_DNA"/>
</dbReference>
<feature type="transmembrane region" description="Helical" evidence="4">
    <location>
        <begin position="201"/>
        <end position="223"/>
    </location>
</feature>
<dbReference type="GO" id="GO:0022857">
    <property type="term" value="F:transmembrane transporter activity"/>
    <property type="evidence" value="ECO:0007669"/>
    <property type="project" value="InterPro"/>
</dbReference>
<organism evidence="6 7">
    <name type="scientific">Sinomicrobium pectinilyticum</name>
    <dbReference type="NCBI Taxonomy" id="1084421"/>
    <lineage>
        <taxon>Bacteria</taxon>
        <taxon>Pseudomonadati</taxon>
        <taxon>Bacteroidota</taxon>
        <taxon>Flavobacteriia</taxon>
        <taxon>Flavobacteriales</taxon>
        <taxon>Flavobacteriaceae</taxon>
        <taxon>Sinomicrobium</taxon>
    </lineage>
</organism>
<keyword evidence="2 4" id="KW-1133">Transmembrane helix</keyword>
<proteinExistence type="predicted"/>
<feature type="transmembrane region" description="Helical" evidence="4">
    <location>
        <begin position="235"/>
        <end position="255"/>
    </location>
</feature>
<gene>
    <name evidence="6" type="ORF">ED312_04420</name>
</gene>
<name>A0A3N0EUB9_SINP1</name>
<evidence type="ECO:0000256" key="4">
    <source>
        <dbReference type="SAM" id="Phobius"/>
    </source>
</evidence>
<evidence type="ECO:0000313" key="7">
    <source>
        <dbReference type="Proteomes" id="UP000267469"/>
    </source>
</evidence>
<dbReference type="InterPro" id="IPR011701">
    <property type="entry name" value="MFS"/>
</dbReference>
<feature type="transmembrane region" description="Helical" evidence="4">
    <location>
        <begin position="148"/>
        <end position="166"/>
    </location>
</feature>
<dbReference type="InterPro" id="IPR020846">
    <property type="entry name" value="MFS_dom"/>
</dbReference>
<keyword evidence="3 4" id="KW-0472">Membrane</keyword>
<dbReference type="Proteomes" id="UP000267469">
    <property type="component" value="Unassembled WGS sequence"/>
</dbReference>
<evidence type="ECO:0000313" key="6">
    <source>
        <dbReference type="EMBL" id="RNL91468.1"/>
    </source>
</evidence>
<dbReference type="OrthoDB" id="9815356at2"/>
<dbReference type="CDD" id="cd17324">
    <property type="entry name" value="MFS_NepI_like"/>
    <property type="match status" value="1"/>
</dbReference>
<dbReference type="Gene3D" id="1.20.1250.20">
    <property type="entry name" value="MFS general substrate transporter like domains"/>
    <property type="match status" value="1"/>
</dbReference>
<dbReference type="PROSITE" id="PS50850">
    <property type="entry name" value="MFS"/>
    <property type="match status" value="1"/>
</dbReference>
<dbReference type="PANTHER" id="PTHR42910">
    <property type="entry name" value="TRANSPORTER SCO4007-RELATED"/>
    <property type="match status" value="1"/>
</dbReference>
<evidence type="ECO:0000256" key="3">
    <source>
        <dbReference type="ARBA" id="ARBA00023136"/>
    </source>
</evidence>
<dbReference type="PANTHER" id="PTHR42910:SF1">
    <property type="entry name" value="MAJOR FACILITATOR SUPERFAMILY (MFS) PROFILE DOMAIN-CONTAINING PROTEIN"/>
    <property type="match status" value="1"/>
</dbReference>
<dbReference type="SUPFAM" id="SSF103473">
    <property type="entry name" value="MFS general substrate transporter"/>
    <property type="match status" value="1"/>
</dbReference>
<dbReference type="Pfam" id="PF07690">
    <property type="entry name" value="MFS_1"/>
    <property type="match status" value="1"/>
</dbReference>